<dbReference type="FunFam" id="3.30.1490.40:FF:000004">
    <property type="entry name" value="Zinc finger CCCH domain-containing protein 19"/>
    <property type="match status" value="1"/>
</dbReference>
<feature type="compositionally biased region" description="Basic and acidic residues" evidence="2">
    <location>
        <begin position="419"/>
        <end position="428"/>
    </location>
</feature>
<feature type="region of interest" description="Disordered" evidence="2">
    <location>
        <begin position="391"/>
        <end position="487"/>
    </location>
</feature>
<feature type="compositionally biased region" description="Acidic residues" evidence="2">
    <location>
        <begin position="51"/>
        <end position="63"/>
    </location>
</feature>
<keyword evidence="1" id="KW-0862">Zinc</keyword>
<protein>
    <recommendedName>
        <fullName evidence="6">C3H1-type domain-containing protein</fullName>
    </recommendedName>
</protein>
<evidence type="ECO:0000256" key="1">
    <source>
        <dbReference type="PROSITE-ProRule" id="PRU00723"/>
    </source>
</evidence>
<sequence>MRLGHLRDRASDMGHRKELRECVEKLKLLNTPEERARRLNEEPEIHADPAMDPDYETPEEQDQETERSSFNKSRGSFLRKDGNLASPGKGDGRNAVQRDSKTNWESNRNTWAESSSHMESPLARRSTFASQGESTGYTSKSESSNIGAQTVRMEATAHNAPQGPSGISSETLAANIGSGTKPALQSSINESEKIWQYLDPSNKIQGPFSIVQLRKWNTSGYFPPSLKIWKASEKQDDSILLTDALMGKFEKDLPPWEPPHVSSSQIDRTYLRSNSDVGARPHDAPLEECTKAGEQTLKPVVPNRSQSSSGRDQRHDYSTNTHGPTMIQSGTQGYYGMQNSQAAYASQQSLTTNWNAPSSQYGVTVNPVTAVQPVMGVFSVGQNITVPGNMGNLTPVPAPAHSNTESGLPSQNPILADGSESKSGEDASRGGVSSSGEGLLGPLGAQPGPVQVNNQQLEDTRNQSSSTDASNSTMPSQLMSTPSTESVQPLEATIAGGDSQSSGWSMTSQVANTCGQAQAAGNVTWGDAPQGDASMGWGVMGQSNVSMAWVGAPVQGATYNMGLTVPTQPTAVPNMGWVQNPGNTNMNVIWAAAQGQGTPNVAAMMGAQMQGVAMGPWGGIAPGNANPYPGWGTQAGNMNQNAGWGGAVQGNPGQGNNNMNWNSQNGNPDWNNQQRDNGGRHSGHRGAFNAGDSGGRSWKPRFGGDRGSRGRPEGVCWEFLETGDCRRVTCRFAHPSTNDGYPSRNDRNIDRQYSDNDRRYGNHNERNDRQFDRQPLDNGRHYDRHDDRHNNRGDDKPDDRQADRSESREPR</sequence>
<feature type="compositionally biased region" description="Low complexity" evidence="2">
    <location>
        <begin position="649"/>
        <end position="667"/>
    </location>
</feature>
<feature type="zinc finger region" description="C3H1-type" evidence="1">
    <location>
        <begin position="710"/>
        <end position="737"/>
    </location>
</feature>
<evidence type="ECO:0000313" key="5">
    <source>
        <dbReference type="EMBL" id="JAD21600.1"/>
    </source>
</evidence>
<feature type="region of interest" description="Disordered" evidence="2">
    <location>
        <begin position="290"/>
        <end position="333"/>
    </location>
</feature>
<feature type="compositionally biased region" description="Polar residues" evidence="2">
    <location>
        <begin position="318"/>
        <end position="332"/>
    </location>
</feature>
<feature type="compositionally biased region" description="Polar residues" evidence="2">
    <location>
        <begin position="127"/>
        <end position="148"/>
    </location>
</feature>
<feature type="domain" description="C3H1-type" evidence="3">
    <location>
        <begin position="710"/>
        <end position="737"/>
    </location>
</feature>
<feature type="compositionally biased region" description="Basic and acidic residues" evidence="2">
    <location>
        <begin position="744"/>
        <end position="811"/>
    </location>
</feature>
<proteinExistence type="predicted"/>
<dbReference type="AlphaFoldDB" id="A0A0A8Y8N2"/>
<evidence type="ECO:0008006" key="6">
    <source>
        <dbReference type="Google" id="ProtNLM"/>
    </source>
</evidence>
<feature type="region of interest" description="Disordered" evidence="2">
    <location>
        <begin position="30"/>
        <end position="173"/>
    </location>
</feature>
<dbReference type="SMART" id="SM00444">
    <property type="entry name" value="GYF"/>
    <property type="match status" value="1"/>
</dbReference>
<dbReference type="InterPro" id="IPR003169">
    <property type="entry name" value="GYF"/>
</dbReference>
<dbReference type="Pfam" id="PF02213">
    <property type="entry name" value="GYF"/>
    <property type="match status" value="1"/>
</dbReference>
<feature type="compositionally biased region" description="Polar residues" evidence="2">
    <location>
        <begin position="451"/>
        <end position="487"/>
    </location>
</feature>
<evidence type="ECO:0000259" key="3">
    <source>
        <dbReference type="PROSITE" id="PS50103"/>
    </source>
</evidence>
<feature type="compositionally biased region" description="Basic and acidic residues" evidence="2">
    <location>
        <begin position="90"/>
        <end position="102"/>
    </location>
</feature>
<dbReference type="PROSITE" id="PS50829">
    <property type="entry name" value="GYF"/>
    <property type="match status" value="1"/>
</dbReference>
<dbReference type="EMBL" id="GBRH01276295">
    <property type="protein sequence ID" value="JAD21600.1"/>
    <property type="molecule type" value="Transcribed_RNA"/>
</dbReference>
<dbReference type="PANTHER" id="PTHR46695">
    <property type="entry name" value="ZINC FINGER CCCH DOMAIN-CONTAINING PROTEIN 44-RELATED"/>
    <property type="match status" value="1"/>
</dbReference>
<keyword evidence="1" id="KW-0863">Zinc-finger</keyword>
<dbReference type="SUPFAM" id="SSF55277">
    <property type="entry name" value="GYF domain"/>
    <property type="match status" value="1"/>
</dbReference>
<feature type="compositionally biased region" description="Basic and acidic residues" evidence="2">
    <location>
        <begin position="702"/>
        <end position="712"/>
    </location>
</feature>
<feature type="compositionally biased region" description="Polar residues" evidence="2">
    <location>
        <begin position="401"/>
        <end position="413"/>
    </location>
</feature>
<dbReference type="InterPro" id="IPR035445">
    <property type="entry name" value="GYF-like_dom_sf"/>
</dbReference>
<reference evidence="5" key="2">
    <citation type="journal article" date="2015" name="Data Brief">
        <title>Shoot transcriptome of the giant reed, Arundo donax.</title>
        <authorList>
            <person name="Barrero R.A."/>
            <person name="Guerrero F.D."/>
            <person name="Moolhuijzen P."/>
            <person name="Goolsby J.A."/>
            <person name="Tidwell J."/>
            <person name="Bellgard S.E."/>
            <person name="Bellgard M.I."/>
        </authorList>
    </citation>
    <scope>NUCLEOTIDE SEQUENCE</scope>
    <source>
        <tissue evidence="5">Shoot tissue taken approximately 20 cm above the soil surface</tissue>
    </source>
</reference>
<feature type="compositionally biased region" description="Low complexity" evidence="2">
    <location>
        <begin position="430"/>
        <end position="449"/>
    </location>
</feature>
<dbReference type="Gene3D" id="3.30.1490.40">
    <property type="match status" value="1"/>
</dbReference>
<feature type="compositionally biased region" description="Basic and acidic residues" evidence="2">
    <location>
        <begin position="30"/>
        <end position="49"/>
    </location>
</feature>
<feature type="domain" description="GYF" evidence="4">
    <location>
        <begin position="192"/>
        <end position="246"/>
    </location>
</feature>
<accession>A0A0A8Y8N2</accession>
<dbReference type="InterPro" id="IPR058668">
    <property type="entry name" value="NERD_dom"/>
</dbReference>
<reference evidence="5" key="1">
    <citation type="submission" date="2014-09" db="EMBL/GenBank/DDBJ databases">
        <authorList>
            <person name="Magalhaes I.L.F."/>
            <person name="Oliveira U."/>
            <person name="Santos F.R."/>
            <person name="Vidigal T.H.D.A."/>
            <person name="Brescovit A.D."/>
            <person name="Santos A.J."/>
        </authorList>
    </citation>
    <scope>NUCLEOTIDE SEQUENCE</scope>
    <source>
        <tissue evidence="5">Shoot tissue taken approximately 20 cm above the soil surface</tissue>
    </source>
</reference>
<organism evidence="5">
    <name type="scientific">Arundo donax</name>
    <name type="common">Giant reed</name>
    <name type="synonym">Donax arundinaceus</name>
    <dbReference type="NCBI Taxonomy" id="35708"/>
    <lineage>
        <taxon>Eukaryota</taxon>
        <taxon>Viridiplantae</taxon>
        <taxon>Streptophyta</taxon>
        <taxon>Embryophyta</taxon>
        <taxon>Tracheophyta</taxon>
        <taxon>Spermatophyta</taxon>
        <taxon>Magnoliopsida</taxon>
        <taxon>Liliopsida</taxon>
        <taxon>Poales</taxon>
        <taxon>Poaceae</taxon>
        <taxon>PACMAD clade</taxon>
        <taxon>Arundinoideae</taxon>
        <taxon>Arundineae</taxon>
        <taxon>Arundo</taxon>
    </lineage>
</organism>
<dbReference type="InterPro" id="IPR000571">
    <property type="entry name" value="Znf_CCCH"/>
</dbReference>
<feature type="region of interest" description="Disordered" evidence="2">
    <location>
        <begin position="636"/>
        <end position="713"/>
    </location>
</feature>
<feature type="region of interest" description="Disordered" evidence="2">
    <location>
        <begin position="733"/>
        <end position="811"/>
    </location>
</feature>
<feature type="compositionally biased region" description="Polar residues" evidence="2">
    <location>
        <begin position="103"/>
        <end position="118"/>
    </location>
</feature>
<evidence type="ECO:0000259" key="4">
    <source>
        <dbReference type="PROSITE" id="PS50829"/>
    </source>
</evidence>
<name>A0A0A8Y8N2_ARUDO</name>
<evidence type="ECO:0000256" key="2">
    <source>
        <dbReference type="SAM" id="MobiDB-lite"/>
    </source>
</evidence>
<dbReference type="GO" id="GO:0008270">
    <property type="term" value="F:zinc ion binding"/>
    <property type="evidence" value="ECO:0007669"/>
    <property type="project" value="UniProtKB-KW"/>
</dbReference>
<dbReference type="CDD" id="cd00072">
    <property type="entry name" value="GYF"/>
    <property type="match status" value="1"/>
</dbReference>
<dbReference type="PANTHER" id="PTHR46695:SF5">
    <property type="entry name" value="RNA POLYMERASE-ASSOCIATED PROTEIN RTF1 HOMOLOG"/>
    <property type="match status" value="1"/>
</dbReference>
<dbReference type="PROSITE" id="PS50103">
    <property type="entry name" value="ZF_C3H1"/>
    <property type="match status" value="1"/>
</dbReference>
<keyword evidence="1" id="KW-0479">Metal-binding</keyword>
<dbReference type="Pfam" id="PF25980">
    <property type="entry name" value="NERD_plant"/>
    <property type="match status" value="1"/>
</dbReference>